<reference evidence="2 3" key="1">
    <citation type="submission" date="2017-06" db="EMBL/GenBank/DDBJ databases">
        <title>Draft Genome Sequence of Natranaerobius trueperi halophilic, alkalithermophilic bacteria from soda lakes.</title>
        <authorList>
            <person name="Zhao B."/>
        </authorList>
    </citation>
    <scope>NUCLEOTIDE SEQUENCE [LARGE SCALE GENOMIC DNA]</scope>
    <source>
        <strain evidence="2 3">DSM 18760</strain>
    </source>
</reference>
<dbReference type="Pfam" id="PF13684">
    <property type="entry name" value="FakA-like_C"/>
    <property type="match status" value="1"/>
</dbReference>
<dbReference type="SMART" id="SM01121">
    <property type="entry name" value="Dak1_2"/>
    <property type="match status" value="1"/>
</dbReference>
<gene>
    <name evidence="2" type="ORF">CDO51_04715</name>
</gene>
<proteinExistence type="predicted"/>
<dbReference type="EMBL" id="NIQC01000007">
    <property type="protein sequence ID" value="OWZ84176.1"/>
    <property type="molecule type" value="Genomic_DNA"/>
</dbReference>
<dbReference type="Gene3D" id="1.25.40.340">
    <property type="match status" value="1"/>
</dbReference>
<dbReference type="GO" id="GO:0004371">
    <property type="term" value="F:glycerone kinase activity"/>
    <property type="evidence" value="ECO:0007669"/>
    <property type="project" value="InterPro"/>
</dbReference>
<dbReference type="PANTHER" id="PTHR33434">
    <property type="entry name" value="DEGV DOMAIN-CONTAINING PROTEIN DR_1986-RELATED"/>
    <property type="match status" value="1"/>
</dbReference>
<dbReference type="Pfam" id="PF21645">
    <property type="entry name" value="FakA-like_M"/>
    <property type="match status" value="1"/>
</dbReference>
<dbReference type="NCBIfam" id="TIGR03599">
    <property type="entry name" value="YloV"/>
    <property type="match status" value="1"/>
</dbReference>
<dbReference type="RefSeq" id="WP_089023154.1">
    <property type="nucleotide sequence ID" value="NZ_NIQC01000007.1"/>
</dbReference>
<dbReference type="PANTHER" id="PTHR33434:SF4">
    <property type="entry name" value="PHOSPHATASE PROTEIN"/>
    <property type="match status" value="1"/>
</dbReference>
<dbReference type="InterPro" id="IPR019986">
    <property type="entry name" value="YloV-like"/>
</dbReference>
<feature type="domain" description="DhaL" evidence="1">
    <location>
        <begin position="9"/>
        <end position="203"/>
    </location>
</feature>
<keyword evidence="2" id="KW-0808">Transferase</keyword>
<evidence type="ECO:0000313" key="3">
    <source>
        <dbReference type="Proteomes" id="UP000214588"/>
    </source>
</evidence>
<protein>
    <submittedName>
        <fullName evidence="2">Dihydroxyacetone kinase</fullName>
    </submittedName>
</protein>
<name>A0A226BYU5_9FIRM</name>
<dbReference type="InterPro" id="IPR048394">
    <property type="entry name" value="FakA-like_M"/>
</dbReference>
<dbReference type="PROSITE" id="PS51480">
    <property type="entry name" value="DHAL"/>
    <property type="match status" value="1"/>
</dbReference>
<keyword evidence="3" id="KW-1185">Reference proteome</keyword>
<evidence type="ECO:0000313" key="2">
    <source>
        <dbReference type="EMBL" id="OWZ84176.1"/>
    </source>
</evidence>
<dbReference type="SMART" id="SM01120">
    <property type="entry name" value="Dak2"/>
    <property type="match status" value="1"/>
</dbReference>
<sequence length="555" mass="60676">MSKETIDGLKLKQMILGGASSLDNVKEEINALNVFPVPDGDTGTNMNLTIQSAKKEIEKVDSNHAGEVAKALSKGALMGARGNSGVILSQLFRGFSKILEDKSEVDGKLFVKGLTEGVNTAYKAVMKPVEGTILTVAKDASKEGQRYLRDTTDPDLTELLERVITKTKESVEKTPQQLPVLKEAGVVDAGGKGLYYIYTGFLLALTGELDVLKKRENGVTAFESKSYESPDRNESLVYQYCTELMISNVESVETTESELKADLATYGDSLVIVGSSDIVKVHIHTNRPGYIIEKAMNYGEINDIKIDNMKDQHHSLVLQQGNEANTKEDTDTTVEDKNISVIAVASGEGFSNIFKSMGVENVVVGGQTMNPSTEDFVNAINKASSDKVILLANNKNIIMACEQAKEISEKEVAVIPTKTIPQGISALLAYNPDGEDLAKMTQEMIESSNEVVSGQVTYAVRDANFESMNISEGDIIAIIDGEIKSFGDCIEEVLKEALKKSVTDEHEIITLFYGKDVESKTVKNMVREIEGMLPECDVEYHFGGQPLYYYTFAIE</sequence>
<organism evidence="2 3">
    <name type="scientific">Natranaerobius trueperi</name>
    <dbReference type="NCBI Taxonomy" id="759412"/>
    <lineage>
        <taxon>Bacteria</taxon>
        <taxon>Bacillati</taxon>
        <taxon>Bacillota</taxon>
        <taxon>Clostridia</taxon>
        <taxon>Natranaerobiales</taxon>
        <taxon>Natranaerobiaceae</taxon>
        <taxon>Natranaerobius</taxon>
    </lineage>
</organism>
<dbReference type="GO" id="GO:0006071">
    <property type="term" value="P:glycerol metabolic process"/>
    <property type="evidence" value="ECO:0007669"/>
    <property type="project" value="InterPro"/>
</dbReference>
<dbReference type="InterPro" id="IPR033470">
    <property type="entry name" value="FakA-like_C"/>
</dbReference>
<dbReference type="AlphaFoldDB" id="A0A226BYU5"/>
<dbReference type="Pfam" id="PF02734">
    <property type="entry name" value="Dak2"/>
    <property type="match status" value="1"/>
</dbReference>
<keyword evidence="2" id="KW-0418">Kinase</keyword>
<dbReference type="SUPFAM" id="SSF101473">
    <property type="entry name" value="DhaL-like"/>
    <property type="match status" value="1"/>
</dbReference>
<comment type="caution">
    <text evidence="2">The sequence shown here is derived from an EMBL/GenBank/DDBJ whole genome shotgun (WGS) entry which is preliminary data.</text>
</comment>
<dbReference type="InterPro" id="IPR036117">
    <property type="entry name" value="DhaL_dom_sf"/>
</dbReference>
<dbReference type="OrthoDB" id="9760324at2"/>
<accession>A0A226BYU5</accession>
<evidence type="ECO:0000259" key="1">
    <source>
        <dbReference type="PROSITE" id="PS51480"/>
    </source>
</evidence>
<dbReference type="InterPro" id="IPR050270">
    <property type="entry name" value="DegV_domain_contain"/>
</dbReference>
<dbReference type="Proteomes" id="UP000214588">
    <property type="component" value="Unassembled WGS sequence"/>
</dbReference>
<dbReference type="InterPro" id="IPR004007">
    <property type="entry name" value="DhaL_dom"/>
</dbReference>